<dbReference type="Proteomes" id="UP000838756">
    <property type="component" value="Unassembled WGS sequence"/>
</dbReference>
<dbReference type="EMBL" id="CAKXAJ010011829">
    <property type="protein sequence ID" value="CAH2215502.1"/>
    <property type="molecule type" value="Genomic_DNA"/>
</dbReference>
<name>A0A8S4QLV4_9NEOP</name>
<comment type="caution">
    <text evidence="1">The sequence shown here is derived from an EMBL/GenBank/DDBJ whole genome shotgun (WGS) entry which is preliminary data.</text>
</comment>
<proteinExistence type="predicted"/>
<organism evidence="1 2">
    <name type="scientific">Pararge aegeria aegeria</name>
    <dbReference type="NCBI Taxonomy" id="348720"/>
    <lineage>
        <taxon>Eukaryota</taxon>
        <taxon>Metazoa</taxon>
        <taxon>Ecdysozoa</taxon>
        <taxon>Arthropoda</taxon>
        <taxon>Hexapoda</taxon>
        <taxon>Insecta</taxon>
        <taxon>Pterygota</taxon>
        <taxon>Neoptera</taxon>
        <taxon>Endopterygota</taxon>
        <taxon>Lepidoptera</taxon>
        <taxon>Glossata</taxon>
        <taxon>Ditrysia</taxon>
        <taxon>Papilionoidea</taxon>
        <taxon>Nymphalidae</taxon>
        <taxon>Satyrinae</taxon>
        <taxon>Satyrini</taxon>
        <taxon>Parargina</taxon>
        <taxon>Pararge</taxon>
    </lineage>
</organism>
<dbReference type="InterPro" id="IPR025663">
    <property type="entry name" value="AKAP_28"/>
</dbReference>
<dbReference type="OrthoDB" id="2148342at2759"/>
<evidence type="ECO:0000313" key="2">
    <source>
        <dbReference type="Proteomes" id="UP000838756"/>
    </source>
</evidence>
<evidence type="ECO:0000313" key="1">
    <source>
        <dbReference type="EMBL" id="CAH2215502.1"/>
    </source>
</evidence>
<feature type="non-terminal residue" evidence="1">
    <location>
        <position position="1"/>
    </location>
</feature>
<keyword evidence="2" id="KW-1185">Reference proteome</keyword>
<reference evidence="1" key="1">
    <citation type="submission" date="2022-03" db="EMBL/GenBank/DDBJ databases">
        <authorList>
            <person name="Lindestad O."/>
        </authorList>
    </citation>
    <scope>NUCLEOTIDE SEQUENCE</scope>
</reference>
<accession>A0A8S4QLV4</accession>
<gene>
    <name evidence="1" type="primary">jg13067</name>
    <name evidence="1" type="ORF">PAEG_LOCUS3636</name>
</gene>
<dbReference type="AlphaFoldDB" id="A0A8S4QLV4"/>
<dbReference type="Pfam" id="PF14469">
    <property type="entry name" value="AKAP28"/>
    <property type="match status" value="1"/>
</dbReference>
<protein>
    <submittedName>
        <fullName evidence="1">Jg13067 protein</fullName>
    </submittedName>
</protein>
<sequence>MNIPYITSYEDQAVDAVVSVLNRARETLGERQTLKQFAASRDGFSPKAKVALTTLKCPLVITSEELIRNAIEKKWNLTDDLMYFLKYIGSSKDECSQYYYFEAVFSQPTPEYPIPQATASVFFRVEDRQIDPPEFRGVPT</sequence>